<dbReference type="InterPro" id="IPR000719">
    <property type="entry name" value="Prot_kinase_dom"/>
</dbReference>
<feature type="repeat" description="ANK" evidence="1">
    <location>
        <begin position="86"/>
        <end position="118"/>
    </location>
</feature>
<evidence type="ECO:0000313" key="5">
    <source>
        <dbReference type="Proteomes" id="UP000316079"/>
    </source>
</evidence>
<dbReference type="PROSITE" id="PS50088">
    <property type="entry name" value="ANK_REPEAT"/>
    <property type="match status" value="2"/>
</dbReference>
<keyword evidence="1" id="KW-0040">ANK repeat</keyword>
<dbReference type="GO" id="GO:0000776">
    <property type="term" value="C:kinetochore"/>
    <property type="evidence" value="ECO:0007669"/>
    <property type="project" value="TreeGrafter"/>
</dbReference>
<dbReference type="STRING" id="623744.A0A553R903"/>
<keyword evidence="5" id="KW-1185">Reference proteome</keyword>
<feature type="compositionally biased region" description="Basic and acidic residues" evidence="2">
    <location>
        <begin position="1163"/>
        <end position="1179"/>
    </location>
</feature>
<gene>
    <name evidence="4" type="ORF">DNTS_033427</name>
</gene>
<dbReference type="GO" id="GO:0004672">
    <property type="term" value="F:protein kinase activity"/>
    <property type="evidence" value="ECO:0007669"/>
    <property type="project" value="InterPro"/>
</dbReference>
<dbReference type="EMBL" id="SRMA01025155">
    <property type="protein sequence ID" value="TRY98670.1"/>
    <property type="molecule type" value="Genomic_DNA"/>
</dbReference>
<dbReference type="Proteomes" id="UP000316079">
    <property type="component" value="Unassembled WGS sequence"/>
</dbReference>
<feature type="compositionally biased region" description="Basic and acidic residues" evidence="2">
    <location>
        <begin position="1146"/>
        <end position="1156"/>
    </location>
</feature>
<dbReference type="GO" id="GO:0007140">
    <property type="term" value="P:male meiotic nuclear division"/>
    <property type="evidence" value="ECO:0007669"/>
    <property type="project" value="InterPro"/>
</dbReference>
<accession>A0A553R903</accession>
<feature type="compositionally biased region" description="Polar residues" evidence="2">
    <location>
        <begin position="1036"/>
        <end position="1068"/>
    </location>
</feature>
<dbReference type="Pfam" id="PF07714">
    <property type="entry name" value="PK_Tyr_Ser-Thr"/>
    <property type="match status" value="1"/>
</dbReference>
<dbReference type="GO" id="GO:0045171">
    <property type="term" value="C:intercellular bridge"/>
    <property type="evidence" value="ECO:0007669"/>
    <property type="project" value="TreeGrafter"/>
</dbReference>
<dbReference type="Gene3D" id="1.25.40.20">
    <property type="entry name" value="Ankyrin repeat-containing domain"/>
    <property type="match status" value="1"/>
</dbReference>
<dbReference type="Pfam" id="PF12796">
    <property type="entry name" value="Ank_2"/>
    <property type="match status" value="1"/>
</dbReference>
<dbReference type="GO" id="GO:0008608">
    <property type="term" value="P:attachment of spindle microtubules to kinetochore"/>
    <property type="evidence" value="ECO:0007669"/>
    <property type="project" value="InterPro"/>
</dbReference>
<dbReference type="PANTHER" id="PTHR23060">
    <property type="entry name" value="TESTIS EXPRESSED GENE 14"/>
    <property type="match status" value="1"/>
</dbReference>
<feature type="compositionally biased region" description="Acidic residues" evidence="2">
    <location>
        <begin position="820"/>
        <end position="829"/>
    </location>
</feature>
<evidence type="ECO:0000256" key="2">
    <source>
        <dbReference type="SAM" id="MobiDB-lite"/>
    </source>
</evidence>
<feature type="region of interest" description="Disordered" evidence="2">
    <location>
        <begin position="845"/>
        <end position="864"/>
    </location>
</feature>
<dbReference type="GO" id="GO:0005524">
    <property type="term" value="F:ATP binding"/>
    <property type="evidence" value="ECO:0007669"/>
    <property type="project" value="InterPro"/>
</dbReference>
<dbReference type="GO" id="GO:0043063">
    <property type="term" value="P:intercellular bridge organization"/>
    <property type="evidence" value="ECO:0007669"/>
    <property type="project" value="InterPro"/>
</dbReference>
<dbReference type="InterPro" id="IPR036770">
    <property type="entry name" value="Ankyrin_rpt-contain_sf"/>
</dbReference>
<feature type="compositionally biased region" description="Basic and acidic residues" evidence="2">
    <location>
        <begin position="1069"/>
        <end position="1087"/>
    </location>
</feature>
<dbReference type="InterPro" id="IPR011009">
    <property type="entry name" value="Kinase-like_dom_sf"/>
</dbReference>
<dbReference type="SUPFAM" id="SSF56112">
    <property type="entry name" value="Protein kinase-like (PK-like)"/>
    <property type="match status" value="1"/>
</dbReference>
<evidence type="ECO:0000313" key="4">
    <source>
        <dbReference type="EMBL" id="TRY98670.1"/>
    </source>
</evidence>
<dbReference type="SMART" id="SM00248">
    <property type="entry name" value="ANK"/>
    <property type="match status" value="2"/>
</dbReference>
<reference evidence="4 5" key="1">
    <citation type="journal article" date="2019" name="Sci. Data">
        <title>Hybrid genome assembly and annotation of Danionella translucida.</title>
        <authorList>
            <person name="Kadobianskyi M."/>
            <person name="Schulze L."/>
            <person name="Schuelke M."/>
            <person name="Judkewitz B."/>
        </authorList>
    </citation>
    <scope>NUCLEOTIDE SEQUENCE [LARGE SCALE GENOMIC DNA]</scope>
    <source>
        <strain evidence="4 5">Bolton</strain>
    </source>
</reference>
<dbReference type="GO" id="GO:0051306">
    <property type="term" value="P:mitotic sister chromatid separation"/>
    <property type="evidence" value="ECO:0007669"/>
    <property type="project" value="InterPro"/>
</dbReference>
<comment type="caution">
    <text evidence="4">The sequence shown here is derived from an EMBL/GenBank/DDBJ whole genome shotgun (WGS) entry which is preliminary data.</text>
</comment>
<feature type="compositionally biased region" description="Polar residues" evidence="2">
    <location>
        <begin position="664"/>
        <end position="675"/>
    </location>
</feature>
<feature type="compositionally biased region" description="Basic and acidic residues" evidence="2">
    <location>
        <begin position="677"/>
        <end position="687"/>
    </location>
</feature>
<dbReference type="AlphaFoldDB" id="A0A553R903"/>
<feature type="region of interest" description="Disordered" evidence="2">
    <location>
        <begin position="1029"/>
        <end position="1179"/>
    </location>
</feature>
<dbReference type="InterPro" id="IPR001245">
    <property type="entry name" value="Ser-Thr/Tyr_kinase_cat_dom"/>
</dbReference>
<dbReference type="PROSITE" id="PS50297">
    <property type="entry name" value="ANK_REP_REGION"/>
    <property type="match status" value="2"/>
</dbReference>
<dbReference type="PROSITE" id="PS50011">
    <property type="entry name" value="PROTEIN_KINASE_DOM"/>
    <property type="match status" value="1"/>
</dbReference>
<proteinExistence type="predicted"/>
<feature type="compositionally biased region" description="Basic and acidic residues" evidence="2">
    <location>
        <begin position="1121"/>
        <end position="1131"/>
    </location>
</feature>
<dbReference type="Gene3D" id="1.10.510.10">
    <property type="entry name" value="Transferase(Phosphotransferase) domain 1"/>
    <property type="match status" value="1"/>
</dbReference>
<dbReference type="PANTHER" id="PTHR23060:SF3">
    <property type="entry name" value="TESTIS EXPRESSED 14, INTERCELLULAR BRIDGE FORMING FACTOR"/>
    <property type="match status" value="1"/>
</dbReference>
<dbReference type="GO" id="GO:0030496">
    <property type="term" value="C:midbody"/>
    <property type="evidence" value="ECO:0007669"/>
    <property type="project" value="TreeGrafter"/>
</dbReference>
<name>A0A553R903_9TELE</name>
<sequence>MTGVQPMPCPVLLGTMIGGGLPALLHRYTLEKKVSKLEKVLKKDVKVDCTNNLGQTPLFCASLLGFASIAEKLLEYGANPNQRCIDGSTPVHAAVFSCNPWLLSSLLDAGGDLRLHDDEGRTAKDWAKEGDKESNPKIFAFLTRCESQMQSLLQTNVSQDEHITRFSSKSLLSSPSMLKHLRPWAGIIHENKASYKGSLGDMRMRCFGHGKFSFVKPVMSAALTASVPLISDSELSQANDEPLNSFMSGSFARMTNYSWKTCRVTVKELQASGHEALQDLLIYEQEYCCQLSHPNLLLLMAVSMSADMNSTKLVYERVSVGSLYSLLHQRREEFPVLQLIDLLSVLLQVCEVLMFLHGRSLVLRGLSSHTVLIVEPGVAKVTGLGFIVPSTGACFYTPPPVPVPLSMINWAAPEVIKCRACTAKADLYSVCALLQEIFADEVPWSSTDPRLIKRSVEAGQALVVHPAVPEPYYQFLQTGLQHKAKDRTNSLHDLCYHLRCYIRSPNWISDIDQTREKDKSVHNETWQQENVCKDEEEFTTETDDPQSHECPIWVNHAPLSEPPCTSDTDKNLEISRSISKHTGSIVLNLKVSQVLLQQAEQSLDNMEAGLSGVPCFDEVDTVANNMEKESNISLGMALGPPSECYISNWSSKEDEVSQYSSAFGESFGTTSYPSSDQEERRTFEPRKQPLASYQPSNRAYMKAGLTERQKNRAQRFLEERYPTKPTWTAEVSEMVAQMTRGWLVKPEAEESSESEDLEETRLHLQDWKSHSSVTESEKSADLEQLFKSFAGIQSDSEESTNYHTINENVNSGLLDASSQTEEEECSEGSEDTRLEASTMFYTPKHHLANDTSPNNEHSESMSSEEELDITVEVCQARTSPTKGTQTGGNNVSVYHLAQDDLMPSELLTPVPSCLPDVDIADLSSISYSPARCQKWVESTEVPPIPQIRGLPTCNSTPRSPKGHGAHLQEAQDRTDQLPLLRSLMDTSPLGSAPSHTICTESYASASRGDSGSTNTSVSSVLQSPVIKEISKEDTESPSSTNAEFTTASSGARQTTENSQRNSEESQLPNEKKTDVAETGEEVRDKWSVSDQSQEEALDAEGISEGKEKCKPINASSTLDEDLQRMMLERGTRSPRAPGTLVPQVEIKGEGDVRDNSDSYIGDTESRNTLGEKTEENINR</sequence>
<feature type="region of interest" description="Disordered" evidence="2">
    <location>
        <begin position="946"/>
        <end position="971"/>
    </location>
</feature>
<feature type="region of interest" description="Disordered" evidence="2">
    <location>
        <begin position="664"/>
        <end position="696"/>
    </location>
</feature>
<dbReference type="OrthoDB" id="5962695at2759"/>
<dbReference type="EMBL" id="SRMA01025155">
    <property type="protein sequence ID" value="TRY98671.1"/>
    <property type="molecule type" value="Genomic_DNA"/>
</dbReference>
<dbReference type="GO" id="GO:0007094">
    <property type="term" value="P:mitotic spindle assembly checkpoint signaling"/>
    <property type="evidence" value="ECO:0007669"/>
    <property type="project" value="InterPro"/>
</dbReference>
<reference evidence="4" key="2">
    <citation type="submission" date="2019-04" db="EMBL/GenBank/DDBJ databases">
        <authorList>
            <person name="Kadobianskyi M."/>
            <person name="Schulze L."/>
            <person name="Schuelke M."/>
            <person name="Judkewitz B."/>
        </authorList>
    </citation>
    <scope>NUCLEOTIDE SEQUENCE</scope>
    <source>
        <strain evidence="4">Bolton</strain>
        <tissue evidence="4">Whole-body</tissue>
    </source>
</reference>
<protein>
    <recommendedName>
        <fullName evidence="3">Protein kinase domain-containing protein</fullName>
    </recommendedName>
</protein>
<evidence type="ECO:0000259" key="3">
    <source>
        <dbReference type="PROSITE" id="PS50011"/>
    </source>
</evidence>
<evidence type="ECO:0000256" key="1">
    <source>
        <dbReference type="PROSITE-ProRule" id="PRU00023"/>
    </source>
</evidence>
<dbReference type="InterPro" id="IPR039339">
    <property type="entry name" value="Tex14"/>
</dbReference>
<dbReference type="InterPro" id="IPR002110">
    <property type="entry name" value="Ankyrin_rpt"/>
</dbReference>
<feature type="repeat" description="ANK" evidence="1">
    <location>
        <begin position="53"/>
        <end position="85"/>
    </location>
</feature>
<dbReference type="SUPFAM" id="SSF48403">
    <property type="entry name" value="Ankyrin repeat"/>
    <property type="match status" value="1"/>
</dbReference>
<feature type="region of interest" description="Disordered" evidence="2">
    <location>
        <begin position="813"/>
        <end position="833"/>
    </location>
</feature>
<organism evidence="4 5">
    <name type="scientific">Danionella cerebrum</name>
    <dbReference type="NCBI Taxonomy" id="2873325"/>
    <lineage>
        <taxon>Eukaryota</taxon>
        <taxon>Metazoa</taxon>
        <taxon>Chordata</taxon>
        <taxon>Craniata</taxon>
        <taxon>Vertebrata</taxon>
        <taxon>Euteleostomi</taxon>
        <taxon>Actinopterygii</taxon>
        <taxon>Neopterygii</taxon>
        <taxon>Teleostei</taxon>
        <taxon>Ostariophysi</taxon>
        <taxon>Cypriniformes</taxon>
        <taxon>Danionidae</taxon>
        <taxon>Danioninae</taxon>
        <taxon>Danionella</taxon>
    </lineage>
</organism>
<feature type="domain" description="Protein kinase" evidence="3">
    <location>
        <begin position="201"/>
        <end position="500"/>
    </location>
</feature>